<dbReference type="InterPro" id="IPR005288">
    <property type="entry name" value="NadB"/>
</dbReference>
<evidence type="ECO:0000256" key="10">
    <source>
        <dbReference type="ARBA" id="ARBA00030386"/>
    </source>
</evidence>
<dbReference type="AlphaFoldDB" id="A0A0X8VC95"/>
<keyword evidence="6" id="KW-0285">Flavoprotein</keyword>
<evidence type="ECO:0000256" key="4">
    <source>
        <dbReference type="ARBA" id="ARBA00012173"/>
    </source>
</evidence>
<organism evidence="14 16">
    <name type="scientific">Anaerotignum propionicum DSM 1682</name>
    <dbReference type="NCBI Taxonomy" id="991789"/>
    <lineage>
        <taxon>Bacteria</taxon>
        <taxon>Bacillati</taxon>
        <taxon>Bacillota</taxon>
        <taxon>Clostridia</taxon>
        <taxon>Lachnospirales</taxon>
        <taxon>Anaerotignaceae</taxon>
        <taxon>Anaerotignum</taxon>
    </lineage>
</organism>
<dbReference type="SUPFAM" id="SSF51905">
    <property type="entry name" value="FAD/NAD(P)-binding domain"/>
    <property type="match status" value="1"/>
</dbReference>
<evidence type="ECO:0000256" key="1">
    <source>
        <dbReference type="ARBA" id="ARBA00001974"/>
    </source>
</evidence>
<evidence type="ECO:0000313" key="14">
    <source>
        <dbReference type="EMBL" id="SHE42442.1"/>
    </source>
</evidence>
<reference evidence="16" key="4">
    <citation type="submission" date="2016-11" db="EMBL/GenBank/DDBJ databases">
        <authorList>
            <person name="Jaros S."/>
            <person name="Januszkiewicz K."/>
            <person name="Wedrychowicz H."/>
        </authorList>
    </citation>
    <scope>NUCLEOTIDE SEQUENCE [LARGE SCALE GENOMIC DNA]</scope>
    <source>
        <strain evidence="16">DSM 1682</strain>
    </source>
</reference>
<reference evidence="14" key="3">
    <citation type="submission" date="2016-11" db="EMBL/GenBank/DDBJ databases">
        <authorList>
            <person name="Varghese N."/>
            <person name="Submissions S."/>
        </authorList>
    </citation>
    <scope>NUCLEOTIDE SEQUENCE</scope>
    <source>
        <strain evidence="14">DSM 1682</strain>
    </source>
</reference>
<evidence type="ECO:0000256" key="6">
    <source>
        <dbReference type="ARBA" id="ARBA00022630"/>
    </source>
</evidence>
<comment type="catalytic activity">
    <reaction evidence="11">
        <text>L-aspartate + O2 = iminosuccinate + H2O2</text>
        <dbReference type="Rhea" id="RHEA:25876"/>
        <dbReference type="ChEBI" id="CHEBI:15379"/>
        <dbReference type="ChEBI" id="CHEBI:16240"/>
        <dbReference type="ChEBI" id="CHEBI:29991"/>
        <dbReference type="ChEBI" id="CHEBI:77875"/>
        <dbReference type="EC" id="1.4.3.16"/>
    </reaction>
    <physiologicalReaction direction="left-to-right" evidence="11">
        <dbReference type="Rhea" id="RHEA:25877"/>
    </physiologicalReaction>
</comment>
<reference evidence="15" key="2">
    <citation type="submission" date="2016-01" db="EMBL/GenBank/DDBJ databases">
        <authorList>
            <person name="Poehlein A."/>
            <person name="Schlien K."/>
            <person name="Gottschalk G."/>
            <person name="Buckel W."/>
            <person name="Daniel R."/>
        </authorList>
    </citation>
    <scope>NUCLEOTIDE SEQUENCE [LARGE SCALE GENOMIC DNA]</scope>
    <source>
        <strain evidence="15">X2</strain>
    </source>
</reference>
<dbReference type="Proteomes" id="UP000184204">
    <property type="component" value="Unassembled WGS sequence"/>
</dbReference>
<dbReference type="Gene3D" id="3.50.50.60">
    <property type="entry name" value="FAD/NAD(P)-binding domain"/>
    <property type="match status" value="1"/>
</dbReference>
<dbReference type="InterPro" id="IPR036188">
    <property type="entry name" value="FAD/NAD-bd_sf"/>
</dbReference>
<dbReference type="SUPFAM" id="SSF56425">
    <property type="entry name" value="Succinate dehydrogenase/fumarate reductase flavoprotein, catalytic domain"/>
    <property type="match status" value="1"/>
</dbReference>
<dbReference type="Gene3D" id="3.90.700.10">
    <property type="entry name" value="Succinate dehydrogenase/fumarate reductase flavoprotein, catalytic domain"/>
    <property type="match status" value="1"/>
</dbReference>
<proteinExistence type="inferred from homology"/>
<dbReference type="GO" id="GO:0008734">
    <property type="term" value="F:L-aspartate oxidase activity"/>
    <property type="evidence" value="ECO:0007669"/>
    <property type="project" value="UniProtKB-EC"/>
</dbReference>
<reference evidence="13 15" key="1">
    <citation type="journal article" date="2016" name="Genome Announc.">
        <title>Complete Genome Sequence of the Amino Acid-Fermenting Clostridium propionicum X2 (DSM 1682).</title>
        <authorList>
            <person name="Poehlein A."/>
            <person name="Schlien K."/>
            <person name="Chowdhury N.P."/>
            <person name="Gottschalk G."/>
            <person name="Buckel W."/>
            <person name="Daniel R."/>
        </authorList>
    </citation>
    <scope>NUCLEOTIDE SEQUENCE [LARGE SCALE GENOMIC DNA]</scope>
    <source>
        <strain evidence="13 15">X2</strain>
    </source>
</reference>
<keyword evidence="9 13" id="KW-0560">Oxidoreductase</keyword>
<dbReference type="PRINTS" id="PR00368">
    <property type="entry name" value="FADPNR"/>
</dbReference>
<evidence type="ECO:0000313" key="13">
    <source>
        <dbReference type="EMBL" id="AMJ40424.1"/>
    </source>
</evidence>
<evidence type="ECO:0000256" key="11">
    <source>
        <dbReference type="ARBA" id="ARBA00048305"/>
    </source>
</evidence>
<dbReference type="EC" id="1.4.3.16" evidence="4"/>
<dbReference type="Pfam" id="PF00890">
    <property type="entry name" value="FAD_binding_2"/>
    <property type="match status" value="1"/>
</dbReference>
<dbReference type="Proteomes" id="UP000068026">
    <property type="component" value="Chromosome"/>
</dbReference>
<comment type="cofactor">
    <cofactor evidence="1">
        <name>FAD</name>
        <dbReference type="ChEBI" id="CHEBI:57692"/>
    </cofactor>
</comment>
<evidence type="ECO:0000256" key="5">
    <source>
        <dbReference type="ARBA" id="ARBA00021901"/>
    </source>
</evidence>
<evidence type="ECO:0000256" key="8">
    <source>
        <dbReference type="ARBA" id="ARBA00022827"/>
    </source>
</evidence>
<evidence type="ECO:0000256" key="9">
    <source>
        <dbReference type="ARBA" id="ARBA00023002"/>
    </source>
</evidence>
<keyword evidence="15" id="KW-1185">Reference proteome</keyword>
<dbReference type="NCBIfam" id="NF004820">
    <property type="entry name" value="PRK06175.1"/>
    <property type="match status" value="1"/>
</dbReference>
<dbReference type="GO" id="GO:0033765">
    <property type="term" value="F:steroid dehydrogenase activity, acting on the CH-CH group of donors"/>
    <property type="evidence" value="ECO:0007669"/>
    <property type="project" value="UniProtKB-ARBA"/>
</dbReference>
<dbReference type="PANTHER" id="PTHR42716:SF2">
    <property type="entry name" value="L-ASPARTATE OXIDASE, CHLOROPLASTIC"/>
    <property type="match status" value="1"/>
</dbReference>
<evidence type="ECO:0000256" key="2">
    <source>
        <dbReference type="ARBA" id="ARBA00004950"/>
    </source>
</evidence>
<dbReference type="PANTHER" id="PTHR42716">
    <property type="entry name" value="L-ASPARTATE OXIDASE"/>
    <property type="match status" value="1"/>
</dbReference>
<evidence type="ECO:0000259" key="12">
    <source>
        <dbReference type="Pfam" id="PF00890"/>
    </source>
</evidence>
<evidence type="ECO:0000313" key="15">
    <source>
        <dbReference type="Proteomes" id="UP000068026"/>
    </source>
</evidence>
<evidence type="ECO:0000256" key="3">
    <source>
        <dbReference type="ARBA" id="ARBA00008562"/>
    </source>
</evidence>
<dbReference type="FunFam" id="3.90.700.10:FF:000002">
    <property type="entry name" value="L-aspartate oxidase"/>
    <property type="match status" value="1"/>
</dbReference>
<name>A0A0X8VC95_ANAPI</name>
<feature type="domain" description="FAD-dependent oxidoreductase 2 FAD-binding" evidence="12">
    <location>
        <begin position="6"/>
        <end position="369"/>
    </location>
</feature>
<dbReference type="InterPro" id="IPR003953">
    <property type="entry name" value="FAD-dep_OxRdtase_2_FAD-bd"/>
</dbReference>
<dbReference type="EMBL" id="CP014223">
    <property type="protein sequence ID" value="AMJ40424.1"/>
    <property type="molecule type" value="Genomic_DNA"/>
</dbReference>
<evidence type="ECO:0000313" key="16">
    <source>
        <dbReference type="Proteomes" id="UP000184204"/>
    </source>
</evidence>
<comment type="pathway">
    <text evidence="2">Cofactor biosynthesis; NAD(+) biosynthesis; iminoaspartate from L-aspartate (oxidase route): step 1/1.</text>
</comment>
<sequence length="437" mass="48469">MIKEADVVIVGSGAAGLYCALNIPDHYKIIVITKKQPEDSDSFLAQGGISVLRDNDDYDAYFEDTLKAGRYKNNKDSVEILIRSSRSVIEDLVRLGVNFDQDGSDFSYTREGAHSVNRILHHKDVTGKEITEKLLEQVRHKSNITIVPFVTMIDILEKNHTCTGVVLKDQANTISTISARAVVWATGGIGGLFEHSTNMNHITGDAIAIAVKHNVKLIDMNYVQIHPTTLFSKGEGRSFLISEAVRGEGAILLNKDGQRFVDELLPRDVVSAAIYEQMKKDGTDYVYLSMQHMTGEKIRERFPNIYEKCLEEGYHLETDLLPVTPAQHYFMGGVQINEDGKTSMKNLFAVGETSCNGVHGANRLASNSLLEALVFSKRAAFMIGEGLKSGALENGAEIIDYTQYKNTEALEKEYHLLVWNEISKGSVEYAGLCKHEG</sequence>
<gene>
    <name evidence="13" type="primary">nadB</name>
    <name evidence="13" type="ORF">CPRO_08240</name>
    <name evidence="14" type="ORF">SAMN02745151_00658</name>
</gene>
<dbReference type="GO" id="GO:0034628">
    <property type="term" value="P:'de novo' NAD+ biosynthetic process from L-aspartate"/>
    <property type="evidence" value="ECO:0007669"/>
    <property type="project" value="TreeGrafter"/>
</dbReference>
<evidence type="ECO:0000256" key="7">
    <source>
        <dbReference type="ARBA" id="ARBA00022642"/>
    </source>
</evidence>
<keyword evidence="8" id="KW-0274">FAD</keyword>
<dbReference type="KEGG" id="cpro:CPRO_08240"/>
<dbReference type="EMBL" id="FQUA01000002">
    <property type="protein sequence ID" value="SHE42442.1"/>
    <property type="molecule type" value="Genomic_DNA"/>
</dbReference>
<accession>A0A0X8VC95</accession>
<protein>
    <recommendedName>
        <fullName evidence="5">L-aspartate oxidase</fullName>
        <ecNumber evidence="4">1.4.3.16</ecNumber>
    </recommendedName>
    <alternativeName>
        <fullName evidence="10">Quinolinate synthase B</fullName>
    </alternativeName>
</protein>
<keyword evidence="7" id="KW-0662">Pyridine nucleotide biosynthesis</keyword>
<dbReference type="InterPro" id="IPR027477">
    <property type="entry name" value="Succ_DH/fumarate_Rdtase_cat_sf"/>
</dbReference>
<comment type="similarity">
    <text evidence="3">Belongs to the FAD-dependent oxidoreductase 2 family. NadB subfamily.</text>
</comment>